<dbReference type="PANTHER" id="PTHR47991">
    <property type="entry name" value="OXOGLUTARATE/IRON-DEPENDENT DIOXYGENASE"/>
    <property type="match status" value="1"/>
</dbReference>
<dbReference type="AlphaFoldDB" id="A0A2I0AXV5"/>
<protein>
    <submittedName>
        <fullName evidence="7">2'-deoxymugineic-acid 2'-dioxygenase</fullName>
    </submittedName>
</protein>
<reference evidence="7 8" key="1">
    <citation type="journal article" date="2017" name="Nature">
        <title>The Apostasia genome and the evolution of orchids.</title>
        <authorList>
            <person name="Zhang G.Q."/>
            <person name="Liu K.W."/>
            <person name="Li Z."/>
            <person name="Lohaus R."/>
            <person name="Hsiao Y.Y."/>
            <person name="Niu S.C."/>
            <person name="Wang J.Y."/>
            <person name="Lin Y.C."/>
            <person name="Xu Q."/>
            <person name="Chen L.J."/>
            <person name="Yoshida K."/>
            <person name="Fujiwara S."/>
            <person name="Wang Z.W."/>
            <person name="Zhang Y.Q."/>
            <person name="Mitsuda N."/>
            <person name="Wang M."/>
            <person name="Liu G.H."/>
            <person name="Pecoraro L."/>
            <person name="Huang H.X."/>
            <person name="Xiao X.J."/>
            <person name="Lin M."/>
            <person name="Wu X.Y."/>
            <person name="Wu W.L."/>
            <person name="Chen Y.Y."/>
            <person name="Chang S.B."/>
            <person name="Sakamoto S."/>
            <person name="Ohme-Takagi M."/>
            <person name="Yagi M."/>
            <person name="Zeng S.J."/>
            <person name="Shen C.Y."/>
            <person name="Yeh C.M."/>
            <person name="Luo Y.B."/>
            <person name="Tsai W.C."/>
            <person name="Van de Peer Y."/>
            <person name="Liu Z.J."/>
        </authorList>
    </citation>
    <scope>NUCLEOTIDE SEQUENCE [LARGE SCALE GENOMIC DNA]</scope>
    <source>
        <strain evidence="8">cv. Shenzhen</strain>
        <tissue evidence="7">Stem</tissue>
    </source>
</reference>
<dbReference type="InterPro" id="IPR026992">
    <property type="entry name" value="DIOX_N"/>
</dbReference>
<comment type="similarity">
    <text evidence="1 5">Belongs to the iron/ascorbate-dependent oxidoreductase family.</text>
</comment>
<keyword evidence="3 5" id="KW-0560">Oxidoreductase</keyword>
<dbReference type="InterPro" id="IPR027443">
    <property type="entry name" value="IPNS-like_sf"/>
</dbReference>
<evidence type="ECO:0000256" key="2">
    <source>
        <dbReference type="ARBA" id="ARBA00022723"/>
    </source>
</evidence>
<name>A0A2I0AXV5_9ASPA</name>
<gene>
    <name evidence="7" type="primary">IDS3</name>
    <name evidence="7" type="ORF">AXF42_Ash008447</name>
</gene>
<evidence type="ECO:0000313" key="8">
    <source>
        <dbReference type="Proteomes" id="UP000236161"/>
    </source>
</evidence>
<dbReference type="InterPro" id="IPR005123">
    <property type="entry name" value="Oxoglu/Fe-dep_dioxygenase_dom"/>
</dbReference>
<dbReference type="OrthoDB" id="406156at2759"/>
<evidence type="ECO:0000259" key="6">
    <source>
        <dbReference type="PROSITE" id="PS51471"/>
    </source>
</evidence>
<dbReference type="Pfam" id="PF14226">
    <property type="entry name" value="DIOX_N"/>
    <property type="match status" value="1"/>
</dbReference>
<dbReference type="EMBL" id="KZ451939">
    <property type="protein sequence ID" value="PKA60387.1"/>
    <property type="molecule type" value="Genomic_DNA"/>
</dbReference>
<dbReference type="PROSITE" id="PS51471">
    <property type="entry name" value="FE2OG_OXY"/>
    <property type="match status" value="1"/>
</dbReference>
<feature type="domain" description="Fe2OG dioxygenase" evidence="6">
    <location>
        <begin position="186"/>
        <end position="285"/>
    </location>
</feature>
<dbReference type="Pfam" id="PF03171">
    <property type="entry name" value="2OG-FeII_Oxy"/>
    <property type="match status" value="1"/>
</dbReference>
<dbReference type="GO" id="GO:0051213">
    <property type="term" value="F:dioxygenase activity"/>
    <property type="evidence" value="ECO:0007669"/>
    <property type="project" value="UniProtKB-KW"/>
</dbReference>
<dbReference type="STRING" id="1088818.A0A2I0AXV5"/>
<dbReference type="Gene3D" id="2.60.120.330">
    <property type="entry name" value="B-lactam Antibiotic, Isopenicillin N Synthase, Chain"/>
    <property type="match status" value="1"/>
</dbReference>
<keyword evidence="2 5" id="KW-0479">Metal-binding</keyword>
<dbReference type="GO" id="GO:0046872">
    <property type="term" value="F:metal ion binding"/>
    <property type="evidence" value="ECO:0007669"/>
    <property type="project" value="UniProtKB-KW"/>
</dbReference>
<dbReference type="InterPro" id="IPR044861">
    <property type="entry name" value="IPNS-like_FE2OG_OXY"/>
</dbReference>
<keyword evidence="8" id="KW-1185">Reference proteome</keyword>
<keyword evidence="4 5" id="KW-0408">Iron</keyword>
<evidence type="ECO:0000256" key="5">
    <source>
        <dbReference type="RuleBase" id="RU003682"/>
    </source>
</evidence>
<evidence type="ECO:0000256" key="1">
    <source>
        <dbReference type="ARBA" id="ARBA00008056"/>
    </source>
</evidence>
<sequence length="334" mass="37896">MEKLLYRGFNYETVPENYVFPPEARQKKLESKTNIPVIDMVGDGFDRKEIAKQIFEAGKEFGVFQIVNHGVPLELMKEMMSVTREFFELPAEERAAYYSDDLYKPVRVFTSTGVHDIVRFWRDCLRMAVHPVEDFKQYWPHKPTNLKSAVERYAVEMKGLIVRVLELIAEGLGLEVGYFHGDLSGEPLVSHVNFYPPCPDPSLTLGLAKHCDPGLITILLQGEVSGLQILHNDEWLAVDPIPNAIVVNYGHQMEIITNGLLKGVDHRAITNNQQPRLSIASFVQPSKESLIAPAPALINEKNPAIYKSYIFRDYFANYVTNLGDKEKSAKPFLL</sequence>
<organism evidence="7 8">
    <name type="scientific">Apostasia shenzhenica</name>
    <dbReference type="NCBI Taxonomy" id="1088818"/>
    <lineage>
        <taxon>Eukaryota</taxon>
        <taxon>Viridiplantae</taxon>
        <taxon>Streptophyta</taxon>
        <taxon>Embryophyta</taxon>
        <taxon>Tracheophyta</taxon>
        <taxon>Spermatophyta</taxon>
        <taxon>Magnoliopsida</taxon>
        <taxon>Liliopsida</taxon>
        <taxon>Asparagales</taxon>
        <taxon>Orchidaceae</taxon>
        <taxon>Apostasioideae</taxon>
        <taxon>Apostasia</taxon>
    </lineage>
</organism>
<dbReference type="SUPFAM" id="SSF51197">
    <property type="entry name" value="Clavaminate synthase-like"/>
    <property type="match status" value="1"/>
</dbReference>
<keyword evidence="7" id="KW-0223">Dioxygenase</keyword>
<evidence type="ECO:0000313" key="7">
    <source>
        <dbReference type="EMBL" id="PKA60387.1"/>
    </source>
</evidence>
<dbReference type="InterPro" id="IPR050295">
    <property type="entry name" value="Plant_2OG-oxidoreductases"/>
</dbReference>
<evidence type="ECO:0000256" key="3">
    <source>
        <dbReference type="ARBA" id="ARBA00023002"/>
    </source>
</evidence>
<dbReference type="Proteomes" id="UP000236161">
    <property type="component" value="Unassembled WGS sequence"/>
</dbReference>
<proteinExistence type="inferred from homology"/>
<evidence type="ECO:0000256" key="4">
    <source>
        <dbReference type="ARBA" id="ARBA00023004"/>
    </source>
</evidence>
<accession>A0A2I0AXV5</accession>